<comment type="caution">
    <text evidence="1">The sequence shown here is derived from an EMBL/GenBank/DDBJ whole genome shotgun (WGS) entry which is preliminary data.</text>
</comment>
<gene>
    <name evidence="1" type="ORF">GCM10022250_40020</name>
</gene>
<reference evidence="2" key="1">
    <citation type="journal article" date="2019" name="Int. J. Syst. Evol. Microbiol.">
        <title>The Global Catalogue of Microorganisms (GCM) 10K type strain sequencing project: providing services to taxonomists for standard genome sequencing and annotation.</title>
        <authorList>
            <consortium name="The Broad Institute Genomics Platform"/>
            <consortium name="The Broad Institute Genome Sequencing Center for Infectious Disease"/>
            <person name="Wu L."/>
            <person name="Ma J."/>
        </authorList>
    </citation>
    <scope>NUCLEOTIDE SEQUENCE [LARGE SCALE GENOMIC DNA]</scope>
    <source>
        <strain evidence="2">JCM 17386</strain>
    </source>
</reference>
<dbReference type="EMBL" id="BAABAO010000014">
    <property type="protein sequence ID" value="GAA4139997.1"/>
    <property type="molecule type" value="Genomic_DNA"/>
</dbReference>
<evidence type="ECO:0000313" key="1">
    <source>
        <dbReference type="EMBL" id="GAA4139997.1"/>
    </source>
</evidence>
<dbReference type="RefSeq" id="WP_229355512.1">
    <property type="nucleotide sequence ID" value="NZ_BAABAO010000014.1"/>
</dbReference>
<evidence type="ECO:0000313" key="2">
    <source>
        <dbReference type="Proteomes" id="UP001501333"/>
    </source>
</evidence>
<keyword evidence="2" id="KW-1185">Reference proteome</keyword>
<name>A0ABP7YQW6_9FLAO</name>
<organism evidence="1 2">
    <name type="scientific">Flavobacterium chungbukense</name>
    <dbReference type="NCBI Taxonomy" id="877464"/>
    <lineage>
        <taxon>Bacteria</taxon>
        <taxon>Pseudomonadati</taxon>
        <taxon>Bacteroidota</taxon>
        <taxon>Flavobacteriia</taxon>
        <taxon>Flavobacteriales</taxon>
        <taxon>Flavobacteriaceae</taxon>
        <taxon>Flavobacterium</taxon>
    </lineage>
</organism>
<accession>A0ABP7YQW6</accession>
<protein>
    <submittedName>
        <fullName evidence="1">Uncharacterized protein</fullName>
    </submittedName>
</protein>
<sequence>MLFLTLTFLLNPGYTYACNMGHHKEIAVKEENSCSKKCCEKKTSKEKKHNCDGKCRHSGCNTTSFSSIILTSNEFDLENNVFNFSLKNTFTYYPEVTISSGFTSIWLKPKI</sequence>
<proteinExistence type="predicted"/>
<dbReference type="Proteomes" id="UP001501333">
    <property type="component" value="Unassembled WGS sequence"/>
</dbReference>